<evidence type="ECO:0000313" key="2">
    <source>
        <dbReference type="Proteomes" id="UP000002011"/>
    </source>
</evidence>
<dbReference type="Gene3D" id="3.40.30.10">
    <property type="entry name" value="Glutaredoxin"/>
    <property type="match status" value="1"/>
</dbReference>
<dbReference type="eggNOG" id="COG3531">
    <property type="taxonomic scope" value="Bacteria"/>
</dbReference>
<dbReference type="InterPro" id="IPR036249">
    <property type="entry name" value="Thioredoxin-like_sf"/>
</dbReference>
<reference evidence="1 2" key="1">
    <citation type="journal article" date="2009" name="Stand. Genomic Sci.">
        <title>Complete genome sequence of Dyadobacter fermentans type strain (NS114).</title>
        <authorList>
            <person name="Lang E."/>
            <person name="Lapidus A."/>
            <person name="Chertkov O."/>
            <person name="Brettin T."/>
            <person name="Detter J.C."/>
            <person name="Han C."/>
            <person name="Copeland A."/>
            <person name="Glavina Del Rio T."/>
            <person name="Nolan M."/>
            <person name="Chen F."/>
            <person name="Lucas S."/>
            <person name="Tice H."/>
            <person name="Cheng J.F."/>
            <person name="Land M."/>
            <person name="Hauser L."/>
            <person name="Chang Y.J."/>
            <person name="Jeffries C.D."/>
            <person name="Kopitz M."/>
            <person name="Bruce D."/>
            <person name="Goodwin L."/>
            <person name="Pitluck S."/>
            <person name="Ovchinnikova G."/>
            <person name="Pati A."/>
            <person name="Ivanova N."/>
            <person name="Mavrommatis K."/>
            <person name="Chen A."/>
            <person name="Palaniappan K."/>
            <person name="Chain P."/>
            <person name="Bristow J."/>
            <person name="Eisen J.A."/>
            <person name="Markowitz V."/>
            <person name="Hugenholtz P."/>
            <person name="Goker M."/>
            <person name="Rohde M."/>
            <person name="Kyrpides N.C."/>
            <person name="Klenk H.P."/>
        </authorList>
    </citation>
    <scope>NUCLEOTIDE SEQUENCE [LARGE SCALE GENOMIC DNA]</scope>
    <source>
        <strain evidence="2">ATCC 700827 / DSM 18053 / CIP 107007 / KCTC 52180 / NS114</strain>
    </source>
</reference>
<sequence>MREAWKQFTDEFGKLFKLQICMTNTPEYAEEKKGRSSGQNAALAVKAVSLQSAQASGIYLDALRDASINQHLDISKLDTLVEIAKRVSRINSGMFEMNRFGRDLGSHFSRKALHHDQQKAVINRIDTCPTISMTVAGKGVKISGNTSYSNLVKTISRLVPIL</sequence>
<dbReference type="SUPFAM" id="SSF52833">
    <property type="entry name" value="Thioredoxin-like"/>
    <property type="match status" value="1"/>
</dbReference>
<name>C6VZR8_DYAFD</name>
<evidence type="ECO:0000313" key="1">
    <source>
        <dbReference type="EMBL" id="ACT93546.1"/>
    </source>
</evidence>
<accession>C6VZR8</accession>
<dbReference type="Pfam" id="PF13743">
    <property type="entry name" value="Thioredoxin_5"/>
    <property type="match status" value="1"/>
</dbReference>
<dbReference type="EMBL" id="CP001619">
    <property type="protein sequence ID" value="ACT93546.1"/>
    <property type="molecule type" value="Genomic_DNA"/>
</dbReference>
<organism evidence="1 2">
    <name type="scientific">Dyadobacter fermentans (strain ATCC 700827 / DSM 18053 / CIP 107007 / KCTC 52180 / NS114)</name>
    <dbReference type="NCBI Taxonomy" id="471854"/>
    <lineage>
        <taxon>Bacteria</taxon>
        <taxon>Pseudomonadati</taxon>
        <taxon>Bacteroidota</taxon>
        <taxon>Cytophagia</taxon>
        <taxon>Cytophagales</taxon>
        <taxon>Spirosomataceae</taxon>
        <taxon>Dyadobacter</taxon>
    </lineage>
</organism>
<keyword evidence="2" id="KW-1185">Reference proteome</keyword>
<dbReference type="Proteomes" id="UP000002011">
    <property type="component" value="Chromosome"/>
</dbReference>
<dbReference type="STRING" id="471854.Dfer_2327"/>
<dbReference type="KEGG" id="dfe:Dfer_2327"/>
<protein>
    <submittedName>
        <fullName evidence="1">Uncharacterized protein</fullName>
    </submittedName>
</protein>
<proteinExistence type="predicted"/>
<gene>
    <name evidence="1" type="ordered locus">Dfer_2327</name>
</gene>
<dbReference type="HOGENOM" id="CLU_1632764_0_0_10"/>
<dbReference type="AlphaFoldDB" id="C6VZR8"/>